<evidence type="ECO:0000313" key="3">
    <source>
        <dbReference type="Proteomes" id="UP000678228"/>
    </source>
</evidence>
<organism evidence="2 3">
    <name type="scientific">Halalkalibacter suaedae</name>
    <dbReference type="NCBI Taxonomy" id="2822140"/>
    <lineage>
        <taxon>Bacteria</taxon>
        <taxon>Bacillati</taxon>
        <taxon>Bacillota</taxon>
        <taxon>Bacilli</taxon>
        <taxon>Bacillales</taxon>
        <taxon>Bacillaceae</taxon>
        <taxon>Halalkalibacter</taxon>
    </lineage>
</organism>
<protein>
    <submittedName>
        <fullName evidence="2">Helix-turn-helix transcriptional regulator</fullName>
    </submittedName>
</protein>
<dbReference type="Proteomes" id="UP000678228">
    <property type="component" value="Unassembled WGS sequence"/>
</dbReference>
<dbReference type="InterPro" id="IPR036388">
    <property type="entry name" value="WH-like_DNA-bd_sf"/>
</dbReference>
<dbReference type="InterPro" id="IPR005149">
    <property type="entry name" value="Tscrpt_reg_PadR_N"/>
</dbReference>
<dbReference type="SUPFAM" id="SSF46785">
    <property type="entry name" value="Winged helix' DNA-binding domain"/>
    <property type="match status" value="1"/>
</dbReference>
<evidence type="ECO:0000313" key="2">
    <source>
        <dbReference type="EMBL" id="MBP3951891.1"/>
    </source>
</evidence>
<dbReference type="EMBL" id="JAGKSQ010000004">
    <property type="protein sequence ID" value="MBP3951891.1"/>
    <property type="molecule type" value="Genomic_DNA"/>
</dbReference>
<accession>A0A940WZV0</accession>
<proteinExistence type="predicted"/>
<dbReference type="PANTHER" id="PTHR33169">
    <property type="entry name" value="PADR-FAMILY TRANSCRIPTIONAL REGULATOR"/>
    <property type="match status" value="1"/>
</dbReference>
<gene>
    <name evidence="2" type="ORF">J7W16_12190</name>
</gene>
<sequence length="99" mass="11232">MTEAMYYVLLALSTPLHGYAMMEAVQRVSSGRIKMGPGTLYGILKRLQKNHLIFLEEADGRRKVYQITNLGREALELEYKRLISMVEDGAWIVRGGDKA</sequence>
<dbReference type="Pfam" id="PF03551">
    <property type="entry name" value="PadR"/>
    <property type="match status" value="1"/>
</dbReference>
<dbReference type="InterPro" id="IPR052509">
    <property type="entry name" value="Metal_resp_DNA-bind_regulator"/>
</dbReference>
<comment type="caution">
    <text evidence="2">The sequence shown here is derived from an EMBL/GenBank/DDBJ whole genome shotgun (WGS) entry which is preliminary data.</text>
</comment>
<evidence type="ECO:0000259" key="1">
    <source>
        <dbReference type="Pfam" id="PF03551"/>
    </source>
</evidence>
<reference evidence="2" key="1">
    <citation type="submission" date="2021-03" db="EMBL/GenBank/DDBJ databases">
        <title>Bacillus suaedae sp. nov., isolated from Suaeda aralocaspica.</title>
        <authorList>
            <person name="Lei R.F.R."/>
        </authorList>
    </citation>
    <scope>NUCLEOTIDE SEQUENCE</scope>
    <source>
        <strain evidence="2">YZJH907-2</strain>
    </source>
</reference>
<dbReference type="AlphaFoldDB" id="A0A940WZV0"/>
<dbReference type="PANTHER" id="PTHR33169:SF13">
    <property type="entry name" value="PADR-FAMILY TRANSCRIPTIONAL REGULATOR"/>
    <property type="match status" value="1"/>
</dbReference>
<keyword evidence="3" id="KW-1185">Reference proteome</keyword>
<dbReference type="Gene3D" id="1.10.10.10">
    <property type="entry name" value="Winged helix-like DNA-binding domain superfamily/Winged helix DNA-binding domain"/>
    <property type="match status" value="1"/>
</dbReference>
<feature type="domain" description="Transcription regulator PadR N-terminal" evidence="1">
    <location>
        <begin position="13"/>
        <end position="76"/>
    </location>
</feature>
<dbReference type="InterPro" id="IPR036390">
    <property type="entry name" value="WH_DNA-bd_sf"/>
</dbReference>
<name>A0A940WZV0_9BACI</name>